<dbReference type="Proteomes" id="UP000219338">
    <property type="component" value="Unassembled WGS sequence"/>
</dbReference>
<protein>
    <submittedName>
        <fullName evidence="1">Uncharacterized protein</fullName>
    </submittedName>
</protein>
<name>A0A284RJC2_ARMOS</name>
<organism evidence="1 2">
    <name type="scientific">Armillaria ostoyae</name>
    <name type="common">Armillaria root rot fungus</name>
    <dbReference type="NCBI Taxonomy" id="47428"/>
    <lineage>
        <taxon>Eukaryota</taxon>
        <taxon>Fungi</taxon>
        <taxon>Dikarya</taxon>
        <taxon>Basidiomycota</taxon>
        <taxon>Agaricomycotina</taxon>
        <taxon>Agaricomycetes</taxon>
        <taxon>Agaricomycetidae</taxon>
        <taxon>Agaricales</taxon>
        <taxon>Marasmiineae</taxon>
        <taxon>Physalacriaceae</taxon>
        <taxon>Armillaria</taxon>
    </lineage>
</organism>
<evidence type="ECO:0000313" key="1">
    <source>
        <dbReference type="EMBL" id="SJL08843.1"/>
    </source>
</evidence>
<evidence type="ECO:0000313" key="2">
    <source>
        <dbReference type="Proteomes" id="UP000219338"/>
    </source>
</evidence>
<dbReference type="AlphaFoldDB" id="A0A284RJC2"/>
<keyword evidence="2" id="KW-1185">Reference proteome</keyword>
<gene>
    <name evidence="1" type="ORF">ARMOST_12214</name>
</gene>
<dbReference type="EMBL" id="FUEG01000009">
    <property type="protein sequence ID" value="SJL08843.1"/>
    <property type="molecule type" value="Genomic_DNA"/>
</dbReference>
<sequence>MMCEPDWFFTVAITAPSSKQIDDDAITTVQKAYRMVFGRNVPARDQDNYLLLWTQTCLAFGVSHSTIEELRNVLPSLPNLTWPNVARVVGVDPSLGCEQLSEKPIQTLFLPTNFLQDFLGRAQRSAIYRRDKEQYFHVGSLAVKNILIRLGGFVYDTETEGLDALDFELELRMVHNTTLLVVESKRSASSDVHAQAISEATCLAASNSRLGYSIPIHVVVTNQEETTFYTYDPSAKKFYEREHFTMEDLQSESDLGEDPDDVRELQLQRMTVVLARDLFSLIVEVYHDFIQATILRFRLPLALQPHAVETERLNVCDEHSFLRRLRATLQSTGATVERELHVKVICHALLSFICFETGSDVDEKSRSVYYHVSNFPDLEFELQVEAIPRTESGTPDMMVILQWRWCNADWQLGGSWSLCFEAFFCTDVALPSNFNEIQDSGFLGTTRYAEFRDSIQVELLRPLWDNIRGTFPGTDTETLERSLALIEEAKTLMSSNRHGTEEELESGMEKLRESVRGLPWESRRLSIEEIKDAYRFQLSYVIRNKRP</sequence>
<accession>A0A284RJC2</accession>
<reference evidence="2" key="1">
    <citation type="journal article" date="2017" name="Nat. Ecol. Evol.">
        <title>Genome expansion and lineage-specific genetic innovations in the forest pathogenic fungi Armillaria.</title>
        <authorList>
            <person name="Sipos G."/>
            <person name="Prasanna A.N."/>
            <person name="Walter M.C."/>
            <person name="O'Connor E."/>
            <person name="Balint B."/>
            <person name="Krizsan K."/>
            <person name="Kiss B."/>
            <person name="Hess J."/>
            <person name="Varga T."/>
            <person name="Slot J."/>
            <person name="Riley R."/>
            <person name="Boka B."/>
            <person name="Rigling D."/>
            <person name="Barry K."/>
            <person name="Lee J."/>
            <person name="Mihaltcheva S."/>
            <person name="LaButti K."/>
            <person name="Lipzen A."/>
            <person name="Waldron R."/>
            <person name="Moloney N.M."/>
            <person name="Sperisen C."/>
            <person name="Kredics L."/>
            <person name="Vagvoelgyi C."/>
            <person name="Patrignani A."/>
            <person name="Fitzpatrick D."/>
            <person name="Nagy I."/>
            <person name="Doyle S."/>
            <person name="Anderson J.B."/>
            <person name="Grigoriev I.V."/>
            <person name="Gueldener U."/>
            <person name="Muensterkoetter M."/>
            <person name="Nagy L.G."/>
        </authorList>
    </citation>
    <scope>NUCLEOTIDE SEQUENCE [LARGE SCALE GENOMIC DNA]</scope>
    <source>
        <strain evidence="2">C18/9</strain>
    </source>
</reference>
<dbReference type="OrthoDB" id="2973572at2759"/>
<dbReference type="OMA" id="CFEAFFC"/>
<proteinExistence type="predicted"/>